<dbReference type="STRING" id="1411141.GCA_001590885_01900"/>
<feature type="repeat" description="TPR" evidence="1">
    <location>
        <begin position="157"/>
        <end position="190"/>
    </location>
</feature>
<dbReference type="InterPro" id="IPR011990">
    <property type="entry name" value="TPR-like_helical_dom_sf"/>
</dbReference>
<dbReference type="InterPro" id="IPR013360">
    <property type="entry name" value="Pilus_4_PilW"/>
</dbReference>
<dbReference type="PANTHER" id="PTHR12558">
    <property type="entry name" value="CELL DIVISION CYCLE 16,23,27"/>
    <property type="match status" value="1"/>
</dbReference>
<dbReference type="SUPFAM" id="SSF48452">
    <property type="entry name" value="TPR-like"/>
    <property type="match status" value="2"/>
</dbReference>
<gene>
    <name evidence="2" type="ORF">SAMEA4384070_03729</name>
</gene>
<keyword evidence="3" id="KW-1185">Reference proteome</keyword>
<sequence>MRKITAAGEPITADKEINAGMKLKLWGVLLAAGLLAGCSGSSPEKDAQSGEAGQTRLRLGLEYLQQGDMNAARQNLEKALDAAPQDYRSQLGMALYEQRIGENAAAEQRYRQALKLAPGNGTVLNNYGAFLCSLGQYVPAQQQFSAAALAPDYGQVADSLENAGYCFLKAGQNDEARTLLTRALKVDPDKGTPLLVEAEKQFGEGKRIQSQLLLDSYQHVLPASASSLWLQIRFAALAGRQDSVQRYGKQLARSFPQSKQYQQFLANEY</sequence>
<dbReference type="KEGG" id="sfj:SAMEA4384070_3729"/>
<dbReference type="Gene3D" id="1.25.40.10">
    <property type="entry name" value="Tetratricopeptide repeat domain"/>
    <property type="match status" value="1"/>
</dbReference>
<dbReference type="InterPro" id="IPR019734">
    <property type="entry name" value="TPR_rpt"/>
</dbReference>
<dbReference type="PANTHER" id="PTHR12558:SF13">
    <property type="entry name" value="CELL DIVISION CYCLE PROTEIN 27 HOMOLOG"/>
    <property type="match status" value="1"/>
</dbReference>
<evidence type="ECO:0000256" key="1">
    <source>
        <dbReference type="PROSITE-ProRule" id="PRU00339"/>
    </source>
</evidence>
<name>A0A240C7X4_SERFI</name>
<accession>A0A240C7X4</accession>
<dbReference type="NCBIfam" id="TIGR02521">
    <property type="entry name" value="type_IV_pilW"/>
    <property type="match status" value="1"/>
</dbReference>
<dbReference type="AlphaFoldDB" id="A0A240C7X4"/>
<dbReference type="Pfam" id="PF13174">
    <property type="entry name" value="TPR_6"/>
    <property type="match status" value="1"/>
</dbReference>
<protein>
    <submittedName>
        <fullName evidence="2">Predicted O-linked N-acetylglucosamine transferase, SPINDLY family</fullName>
    </submittedName>
</protein>
<dbReference type="SMART" id="SM00028">
    <property type="entry name" value="TPR"/>
    <property type="match status" value="3"/>
</dbReference>
<keyword evidence="1" id="KW-0802">TPR repeat</keyword>
<dbReference type="Proteomes" id="UP000215134">
    <property type="component" value="Chromosome 1"/>
</dbReference>
<dbReference type="PROSITE" id="PS50005">
    <property type="entry name" value="TPR"/>
    <property type="match status" value="2"/>
</dbReference>
<evidence type="ECO:0000313" key="2">
    <source>
        <dbReference type="EMBL" id="SNW04094.1"/>
    </source>
</evidence>
<evidence type="ECO:0000313" key="3">
    <source>
        <dbReference type="Proteomes" id="UP000215134"/>
    </source>
</evidence>
<organism evidence="2 3">
    <name type="scientific">Serratia ficaria</name>
    <dbReference type="NCBI Taxonomy" id="61651"/>
    <lineage>
        <taxon>Bacteria</taxon>
        <taxon>Pseudomonadati</taxon>
        <taxon>Pseudomonadota</taxon>
        <taxon>Gammaproteobacteria</taxon>
        <taxon>Enterobacterales</taxon>
        <taxon>Yersiniaceae</taxon>
        <taxon>Serratia</taxon>
    </lineage>
</organism>
<dbReference type="GO" id="GO:0016740">
    <property type="term" value="F:transferase activity"/>
    <property type="evidence" value="ECO:0007669"/>
    <property type="project" value="UniProtKB-KW"/>
</dbReference>
<reference evidence="2 3" key="1">
    <citation type="submission" date="2017-06" db="EMBL/GenBank/DDBJ databases">
        <authorList>
            <consortium name="Pathogen Informatics"/>
        </authorList>
    </citation>
    <scope>NUCLEOTIDE SEQUENCE [LARGE SCALE GENOMIC DNA]</scope>
    <source>
        <strain evidence="2 3">NCTC12148</strain>
    </source>
</reference>
<keyword evidence="2" id="KW-0808">Transferase</keyword>
<dbReference type="Pfam" id="PF13432">
    <property type="entry name" value="TPR_16"/>
    <property type="match status" value="1"/>
</dbReference>
<proteinExistence type="predicted"/>
<feature type="repeat" description="TPR" evidence="1">
    <location>
        <begin position="53"/>
        <end position="86"/>
    </location>
</feature>
<dbReference type="EMBL" id="LT906479">
    <property type="protein sequence ID" value="SNW04094.1"/>
    <property type="molecule type" value="Genomic_DNA"/>
</dbReference>